<comment type="cofactor">
    <cofactor evidence="9">
        <name>Mg(2+)</name>
        <dbReference type="ChEBI" id="CHEBI:18420"/>
    </cofactor>
    <text evidence="9">Binds 2 magnesium ions per monomer.</text>
</comment>
<feature type="binding site" evidence="9">
    <location>
        <position position="109"/>
    </location>
    <ligand>
        <name>anthranilate</name>
        <dbReference type="ChEBI" id="CHEBI:16567"/>
        <label>1</label>
    </ligand>
</feature>
<dbReference type="GO" id="GO:0000162">
    <property type="term" value="P:L-tryptophan biosynthetic process"/>
    <property type="evidence" value="ECO:0007669"/>
    <property type="project" value="UniProtKB-UniRule"/>
</dbReference>
<evidence type="ECO:0000259" key="10">
    <source>
        <dbReference type="Pfam" id="PF00591"/>
    </source>
</evidence>
<keyword evidence="5 9" id="KW-0822">Tryptophan biosynthesis</keyword>
<comment type="catalytic activity">
    <reaction evidence="7 9">
        <text>N-(5-phospho-beta-D-ribosyl)anthranilate + diphosphate = 5-phospho-alpha-D-ribose 1-diphosphate + anthranilate</text>
        <dbReference type="Rhea" id="RHEA:11768"/>
        <dbReference type="ChEBI" id="CHEBI:16567"/>
        <dbReference type="ChEBI" id="CHEBI:18277"/>
        <dbReference type="ChEBI" id="CHEBI:33019"/>
        <dbReference type="ChEBI" id="CHEBI:58017"/>
        <dbReference type="EC" id="2.4.2.18"/>
    </reaction>
</comment>
<feature type="binding site" evidence="9">
    <location>
        <position position="223"/>
    </location>
    <ligand>
        <name>Mg(2+)</name>
        <dbReference type="ChEBI" id="CHEBI:18420"/>
        <label>1</label>
    </ligand>
</feature>
<evidence type="ECO:0000313" key="13">
    <source>
        <dbReference type="Proteomes" id="UP000199626"/>
    </source>
</evidence>
<evidence type="ECO:0000256" key="4">
    <source>
        <dbReference type="ARBA" id="ARBA00022679"/>
    </source>
</evidence>
<dbReference type="EMBL" id="FMXN01000005">
    <property type="protein sequence ID" value="SDB30059.1"/>
    <property type="molecule type" value="Genomic_DNA"/>
</dbReference>
<dbReference type="GO" id="GO:0000287">
    <property type="term" value="F:magnesium ion binding"/>
    <property type="evidence" value="ECO:0007669"/>
    <property type="project" value="UniProtKB-UniRule"/>
</dbReference>
<sequence length="338" mass="36245">MQLLTPLLQGQSLTLAQAEKLFDHLVRGELNDIQITAALITMKMRGEQPEEMAGAARALRRAARQFQRPERRLVDSCGTGGDGSHTMNISTTAALVAASMGLTVAKHGNRSVSSRSGSADVLESLGLSVTQDPSIAAQQLDRFNFCFLFAPHYHPGIRYAMPTRQTLKTRTLFNLLGPLLNPARPNAQVLGVYAPEWCRPLAATLRLLGCEQALVVHGSGLDEIAIHGPTQVVELRQGELHEYTLTPADFGISTASVAALAGGDANYNAHLLTQILAGKASQAQLDAVAVTVAAMLYVNGTYDDLKLATHAVNEHLVSGQALTHLQQIQEFNRVSIGA</sequence>
<proteinExistence type="inferred from homology"/>
<dbReference type="InterPro" id="IPR035902">
    <property type="entry name" value="Nuc_phospho_transferase"/>
</dbReference>
<feature type="binding site" evidence="9">
    <location>
        <position position="164"/>
    </location>
    <ligand>
        <name>anthranilate</name>
        <dbReference type="ChEBI" id="CHEBI:16567"/>
        <label>2</label>
    </ligand>
</feature>
<accession>A0A1G6CAZ8</accession>
<evidence type="ECO:0000256" key="6">
    <source>
        <dbReference type="ARBA" id="ARBA00023141"/>
    </source>
</evidence>
<keyword evidence="9" id="KW-0479">Metal-binding</keyword>
<dbReference type="GO" id="GO:0005829">
    <property type="term" value="C:cytosol"/>
    <property type="evidence" value="ECO:0007669"/>
    <property type="project" value="TreeGrafter"/>
</dbReference>
<comment type="function">
    <text evidence="9">Catalyzes the transfer of the phosphoribosyl group of 5-phosphorylribose-1-pyrophosphate (PRPP) to anthranilate to yield N-(5'-phosphoribosyl)-anthranilate (PRA).</text>
</comment>
<protein>
    <recommendedName>
        <fullName evidence="9">Anthranilate phosphoribosyltransferase</fullName>
        <ecNumber evidence="9">2.4.2.18</ecNumber>
    </recommendedName>
</protein>
<evidence type="ECO:0000256" key="1">
    <source>
        <dbReference type="ARBA" id="ARBA00004907"/>
    </source>
</evidence>
<evidence type="ECO:0000259" key="11">
    <source>
        <dbReference type="Pfam" id="PF02885"/>
    </source>
</evidence>
<dbReference type="InterPro" id="IPR000312">
    <property type="entry name" value="Glycosyl_Trfase_fam3"/>
</dbReference>
<keyword evidence="2 9" id="KW-0028">Amino-acid biosynthesis</keyword>
<feature type="binding site" evidence="9">
    <location>
        <begin position="88"/>
        <end position="91"/>
    </location>
    <ligand>
        <name>5-phospho-alpha-D-ribose 1-diphosphate</name>
        <dbReference type="ChEBI" id="CHEBI:58017"/>
    </ligand>
</feature>
<comment type="caution">
    <text evidence="9">Lacks conserved residue(s) required for the propagation of feature annotation.</text>
</comment>
<feature type="binding site" evidence="9">
    <location>
        <position position="86"/>
    </location>
    <ligand>
        <name>5-phospho-alpha-D-ribose 1-diphosphate</name>
        <dbReference type="ChEBI" id="CHEBI:58017"/>
    </ligand>
</feature>
<dbReference type="PANTHER" id="PTHR43285">
    <property type="entry name" value="ANTHRANILATE PHOSPHORIBOSYLTRANSFERASE"/>
    <property type="match status" value="1"/>
</dbReference>
<evidence type="ECO:0000256" key="2">
    <source>
        <dbReference type="ARBA" id="ARBA00022605"/>
    </source>
</evidence>
<dbReference type="SUPFAM" id="SSF47648">
    <property type="entry name" value="Nucleoside phosphorylase/phosphoribosyltransferase N-terminal domain"/>
    <property type="match status" value="1"/>
</dbReference>
<feature type="binding site" evidence="9">
    <location>
        <position position="90"/>
    </location>
    <ligand>
        <name>Mg(2+)</name>
        <dbReference type="ChEBI" id="CHEBI:18420"/>
        <label>1</label>
    </ligand>
</feature>
<dbReference type="Gene3D" id="3.40.1030.10">
    <property type="entry name" value="Nucleoside phosphorylase/phosphoribosyltransferase catalytic domain"/>
    <property type="match status" value="1"/>
</dbReference>
<dbReference type="InterPro" id="IPR017459">
    <property type="entry name" value="Glycosyl_Trfase_fam3_N_dom"/>
</dbReference>
<dbReference type="UniPathway" id="UPA00035">
    <property type="reaction ID" value="UER00041"/>
</dbReference>
<evidence type="ECO:0000256" key="3">
    <source>
        <dbReference type="ARBA" id="ARBA00022676"/>
    </source>
</evidence>
<dbReference type="Pfam" id="PF02885">
    <property type="entry name" value="Glycos_trans_3N"/>
    <property type="match status" value="1"/>
</dbReference>
<dbReference type="NCBIfam" id="TIGR01245">
    <property type="entry name" value="trpD"/>
    <property type="match status" value="1"/>
</dbReference>
<comment type="pathway">
    <text evidence="1 9">Amino-acid biosynthesis; L-tryptophan biosynthesis; L-tryptophan from chorismate: step 2/5.</text>
</comment>
<evidence type="ECO:0000313" key="12">
    <source>
        <dbReference type="EMBL" id="SDB30059.1"/>
    </source>
</evidence>
<feature type="domain" description="Glycosyl transferase family 3 N-terminal" evidence="11">
    <location>
        <begin position="2"/>
        <end position="63"/>
    </location>
</feature>
<dbReference type="HAMAP" id="MF_00211">
    <property type="entry name" value="TrpD"/>
    <property type="match status" value="1"/>
</dbReference>
<dbReference type="PANTHER" id="PTHR43285:SF2">
    <property type="entry name" value="ANTHRANILATE PHOSPHORIBOSYLTRANSFERASE"/>
    <property type="match status" value="1"/>
</dbReference>
<dbReference type="SUPFAM" id="SSF52418">
    <property type="entry name" value="Nucleoside phosphorylase/phosphoribosyltransferase catalytic domain"/>
    <property type="match status" value="1"/>
</dbReference>
<dbReference type="Proteomes" id="UP000199626">
    <property type="component" value="Unassembled WGS sequence"/>
</dbReference>
<dbReference type="Gene3D" id="1.20.970.10">
    <property type="entry name" value="Transferase, Pyrimidine Nucleoside Phosphorylase, Chain C"/>
    <property type="match status" value="1"/>
</dbReference>
<organism evidence="12 13">
    <name type="scientific">Pseudidiomarina indica</name>
    <dbReference type="NCBI Taxonomy" id="1159017"/>
    <lineage>
        <taxon>Bacteria</taxon>
        <taxon>Pseudomonadati</taxon>
        <taxon>Pseudomonadota</taxon>
        <taxon>Gammaproteobacteria</taxon>
        <taxon>Alteromonadales</taxon>
        <taxon>Idiomarinaceae</taxon>
        <taxon>Pseudidiomarina</taxon>
    </lineage>
</organism>
<feature type="binding site" evidence="9">
    <location>
        <position position="222"/>
    </location>
    <ligand>
        <name>Mg(2+)</name>
        <dbReference type="ChEBI" id="CHEBI:18420"/>
        <label>2</label>
    </ligand>
</feature>
<name>A0A1G6CAZ8_9GAMM</name>
<dbReference type="FunFam" id="3.40.1030.10:FF:000002">
    <property type="entry name" value="Anthranilate phosphoribosyltransferase"/>
    <property type="match status" value="1"/>
</dbReference>
<dbReference type="AlphaFoldDB" id="A0A1G6CAZ8"/>
<dbReference type="EC" id="2.4.2.18" evidence="9"/>
<dbReference type="STRING" id="1159017.SAMN02927930_01176"/>
<feature type="binding site" evidence="9">
    <location>
        <begin position="106"/>
        <end position="114"/>
    </location>
    <ligand>
        <name>5-phospho-alpha-D-ribose 1-diphosphate</name>
        <dbReference type="ChEBI" id="CHEBI:58017"/>
    </ligand>
</feature>
<feature type="binding site" evidence="9">
    <location>
        <position position="223"/>
    </location>
    <ligand>
        <name>Mg(2+)</name>
        <dbReference type="ChEBI" id="CHEBI:18420"/>
        <label>2</label>
    </ligand>
</feature>
<evidence type="ECO:0000256" key="9">
    <source>
        <dbReference type="HAMAP-Rule" id="MF_00211"/>
    </source>
</evidence>
<keyword evidence="9" id="KW-0460">Magnesium</keyword>
<comment type="similarity">
    <text evidence="8">In the C-terminal section; belongs to the anthranilate phosphoribosyltransferase family.</text>
</comment>
<feature type="binding site" evidence="9">
    <location>
        <position position="78"/>
    </location>
    <ligand>
        <name>anthranilate</name>
        <dbReference type="ChEBI" id="CHEBI:16567"/>
        <label>1</label>
    </ligand>
</feature>
<feature type="binding site" evidence="9">
    <location>
        <position position="118"/>
    </location>
    <ligand>
        <name>5-phospho-alpha-D-ribose 1-diphosphate</name>
        <dbReference type="ChEBI" id="CHEBI:58017"/>
    </ligand>
</feature>
<feature type="domain" description="Glycosyl transferase family 3" evidence="10">
    <location>
        <begin position="72"/>
        <end position="322"/>
    </location>
</feature>
<evidence type="ECO:0000256" key="7">
    <source>
        <dbReference type="ARBA" id="ARBA00052328"/>
    </source>
</evidence>
<dbReference type="RefSeq" id="WP_092592705.1">
    <property type="nucleotide sequence ID" value="NZ_FMXN01000005.1"/>
</dbReference>
<feature type="binding site" evidence="9">
    <location>
        <position position="78"/>
    </location>
    <ligand>
        <name>5-phospho-alpha-D-ribose 1-diphosphate</name>
        <dbReference type="ChEBI" id="CHEBI:58017"/>
    </ligand>
</feature>
<keyword evidence="3 9" id="KW-0328">Glycosyltransferase</keyword>
<dbReference type="InterPro" id="IPR036320">
    <property type="entry name" value="Glycosyl_Trfase_fam3_N_dom_sf"/>
</dbReference>
<evidence type="ECO:0000256" key="8">
    <source>
        <dbReference type="ARBA" id="ARBA00061188"/>
    </source>
</evidence>
<keyword evidence="4 9" id="KW-0808">Transferase</keyword>
<dbReference type="InterPro" id="IPR005940">
    <property type="entry name" value="Anthranilate_Pribosyl_Tfrase"/>
</dbReference>
<evidence type="ECO:0000256" key="5">
    <source>
        <dbReference type="ARBA" id="ARBA00022822"/>
    </source>
</evidence>
<comment type="similarity">
    <text evidence="9">Belongs to the anthranilate phosphoribosyltransferase family.</text>
</comment>
<dbReference type="OrthoDB" id="9806430at2"/>
<dbReference type="Pfam" id="PF00591">
    <property type="entry name" value="Glycos_transf_3"/>
    <property type="match status" value="1"/>
</dbReference>
<gene>
    <name evidence="9" type="primary">trpD</name>
    <name evidence="12" type="ORF">SAMN02927930_01176</name>
</gene>
<feature type="binding site" evidence="9">
    <location>
        <begin position="81"/>
        <end position="82"/>
    </location>
    <ligand>
        <name>5-phospho-alpha-D-ribose 1-diphosphate</name>
        <dbReference type="ChEBI" id="CHEBI:58017"/>
    </ligand>
</feature>
<keyword evidence="6 9" id="KW-0057">Aromatic amino acid biosynthesis</keyword>
<comment type="subunit">
    <text evidence="9">Homodimer.</text>
</comment>
<reference evidence="13" key="1">
    <citation type="submission" date="2016-10" db="EMBL/GenBank/DDBJ databases">
        <authorList>
            <person name="Varghese N."/>
            <person name="Submissions S."/>
        </authorList>
    </citation>
    <scope>NUCLEOTIDE SEQUENCE [LARGE SCALE GENOMIC DNA]</scope>
    <source>
        <strain evidence="13">CGMCC 1.10824</strain>
    </source>
</reference>
<keyword evidence="13" id="KW-1185">Reference proteome</keyword>
<dbReference type="GO" id="GO:0004048">
    <property type="term" value="F:anthranilate phosphoribosyltransferase activity"/>
    <property type="evidence" value="ECO:0007669"/>
    <property type="project" value="UniProtKB-UniRule"/>
</dbReference>